<feature type="transmembrane region" description="Helical" evidence="10">
    <location>
        <begin position="1143"/>
        <end position="1161"/>
    </location>
</feature>
<dbReference type="PANTHER" id="PTHR24223">
    <property type="entry name" value="ATP-BINDING CASSETTE SUB-FAMILY C"/>
    <property type="match status" value="1"/>
</dbReference>
<sequence>MHNESMIVGVGAALAAITLFTIPSVSGLIGQIRKRQQRDDAVYSDADGTSTAEAVAAFSNKLAKSAVLLSALLGSGTSLAASILATFFTGRDEYFIANWLVTATWILILLQAIAIVAIHDSTKSYGFGMYTFVCGLMLSYVIITLDGKVVVGLLKHQPVVFGLRVAEAVGAVAITLTSVLLPRRPEVYYQNELVDRMYTTSAYGRFTFSWPSDLMNLSVTKKNLDLIDMPRPDHKTRAVNVSANWRAAGYPVRRLWLSIIRAHAFPFALQWILTFGTAILNFAPQWVVLRLLRILEDRTPGEQFGVDIWIWVLWLGIAIIAQSLLESYVFWLSWAELTIPVRAQLSALIFEKSMRRKDVKQGRKKSKEAAVGPTDSAIAAPATEATTADAPEVPEPSKDDEEEDLESAKKTKQGTVNLIGVDGKRVSDFCAYQNLFPGSLFKLIVSLSFLISLLGWKPLAAGFTSMVIIMPFNIYFSKLYSDAQDTLMKLRDEKLEIVTEALQGIRQIKFSALEPQWENKIGEVRNRELKSVWDVFCYDAILIACWVTSPIALSAITLAVYAYIHGELSPSVAFVSLGVFRALEVTLSVIPELTTDLLDAWVSVKRIEEYLASPDLVKVTKDGDEISFDKASIAWPTDEDIDESERFVLRDISLTFPKGELSVISGKTGTGKSLMLSAILGEVDLLSGSITVPQGLSIVDRHDSKATKADWILPKSVAYIAQIPWIENATIRENIIFGLPVDEERYQKTVEVCALTKDLEMLSDGEDTEIGANGINLSGGQKWRITLARAIYSRAGILVMDDIFSAVDAHVGRHIFEKCINGELCAGRTRILVTHHVALCAPKTKFLVELGEGHILNSGLLSELAEEGILERIKSHEQSAAEINEEENAEATAVNSDNSTDNGDENDNESGASDGSALKKIASRASQAAAASAEATPKQTPRKFVEEEKREEGAVRRHVYFAYLQASGGWPFWSSVVFVFFLVQGLSVGRSWWLRIWTGLYDDKSAASSHNFSTLGHHALTQGHQYSYSNSLHGQMSMNSIPAMSSAFNTPGKVVTYTSESMSYYMGIYVILAMSTAIISSARYYYIYHGSIRASRILFEKLNFIILRAPLRWLDTVPVGRILNRFTADFNIIDNQLANSISFGGNSFVQLIGVVLSGFFVSSWIVVMSFFLLAICTYFAVIYVAAARPAKRLESTAKSPVFEQFGTALSGVVTIRGYDKAQVYIERMYRKLDDWSTTTWHLWLFNRWVGWRMSLVGSFFSVVVASIIFSSTTMDSALAGFALAFALDFSSCVMWTVRLYANVELQMNAAERIIEYTELPTEDLGGRSPPAAWPTEGRIEVDNLVVSYAQDLPPVLKGLTFSVERNQRVGVVGRTGAGKSSLTLALFRFLEARSGGIHIDGIDISKIKLHDLRSRLAIIPQDPVLFSGTIRSNLDPFDTHTDEELKDCLDRVHLTSSRVSSAATSGRNSPDPAEPGSPSGTPEPKNVNVFNDLSSQISEGGLNLSQGQRQLLCLARAIVRRPRVMVLDEATSAVDMHTDGLIQRSIREEFTDSTLLVIAHRLSTIADFDRILVLSDGAVAEYGTPRELWEKGPEEGIFRGMCEESGERDKLEKVVFGTASS</sequence>
<feature type="region of interest" description="Disordered" evidence="9">
    <location>
        <begin position="1457"/>
        <end position="1488"/>
    </location>
</feature>
<dbReference type="InterPro" id="IPR011527">
    <property type="entry name" value="ABC1_TM_dom"/>
</dbReference>
<feature type="transmembrane region" description="Helical" evidence="10">
    <location>
        <begin position="1167"/>
        <end position="1186"/>
    </location>
</feature>
<keyword evidence="4 10" id="KW-0812">Transmembrane</keyword>
<evidence type="ECO:0000259" key="11">
    <source>
        <dbReference type="PROSITE" id="PS50893"/>
    </source>
</evidence>
<comment type="caution">
    <text evidence="13">The sequence shown here is derived from an EMBL/GenBank/DDBJ whole genome shotgun (WGS) entry which is preliminary data.</text>
</comment>
<dbReference type="InterPro" id="IPR036640">
    <property type="entry name" value="ABC1_TM_sf"/>
</dbReference>
<dbReference type="CDD" id="cd18596">
    <property type="entry name" value="ABC_6TM_VMR1_D1_like"/>
    <property type="match status" value="1"/>
</dbReference>
<feature type="domain" description="ABC transmembrane type-1" evidence="12">
    <location>
        <begin position="272"/>
        <end position="599"/>
    </location>
</feature>
<dbReference type="Pfam" id="PF00664">
    <property type="entry name" value="ABC_membrane"/>
    <property type="match status" value="2"/>
</dbReference>
<dbReference type="InterPro" id="IPR003439">
    <property type="entry name" value="ABC_transporter-like_ATP-bd"/>
</dbReference>
<dbReference type="Gene3D" id="3.40.50.300">
    <property type="entry name" value="P-loop containing nucleotide triphosphate hydrolases"/>
    <property type="match status" value="2"/>
</dbReference>
<proteinExistence type="inferred from homology"/>
<keyword evidence="14" id="KW-1185">Reference proteome</keyword>
<feature type="transmembrane region" description="Helical" evidence="10">
    <location>
        <begin position="264"/>
        <end position="288"/>
    </location>
</feature>
<feature type="domain" description="ABC transmembrane type-1" evidence="12">
    <location>
        <begin position="976"/>
        <end position="1305"/>
    </location>
</feature>
<evidence type="ECO:0000313" key="13">
    <source>
        <dbReference type="EMBL" id="CAK7208374.1"/>
    </source>
</evidence>
<evidence type="ECO:0000256" key="6">
    <source>
        <dbReference type="ARBA" id="ARBA00022840"/>
    </source>
</evidence>
<keyword evidence="7 10" id="KW-1133">Transmembrane helix</keyword>
<dbReference type="PROSITE" id="PS50893">
    <property type="entry name" value="ABC_TRANSPORTER_2"/>
    <property type="match status" value="2"/>
</dbReference>
<feature type="domain" description="ABC transporter" evidence="11">
    <location>
        <begin position="626"/>
        <end position="877"/>
    </location>
</feature>
<feature type="transmembrane region" description="Helical" evidence="10">
    <location>
        <begin position="163"/>
        <end position="181"/>
    </location>
</feature>
<dbReference type="SUPFAM" id="SSF52540">
    <property type="entry name" value="P-loop containing nucleoside triphosphate hydrolases"/>
    <property type="match status" value="2"/>
</dbReference>
<feature type="transmembrane region" description="Helical" evidence="10">
    <location>
        <begin position="125"/>
        <end position="143"/>
    </location>
</feature>
<feature type="compositionally biased region" description="Low complexity" evidence="9">
    <location>
        <begin position="381"/>
        <end position="391"/>
    </location>
</feature>
<keyword evidence="5" id="KW-0547">Nucleotide-binding</keyword>
<dbReference type="SUPFAM" id="SSF90123">
    <property type="entry name" value="ABC transporter transmembrane region"/>
    <property type="match status" value="2"/>
</dbReference>
<evidence type="ECO:0000256" key="7">
    <source>
        <dbReference type="ARBA" id="ARBA00022989"/>
    </source>
</evidence>
<feature type="transmembrane region" description="Helical" evidence="10">
    <location>
        <begin position="434"/>
        <end position="454"/>
    </location>
</feature>
<evidence type="ECO:0008006" key="15">
    <source>
        <dbReference type="Google" id="ProtNLM"/>
    </source>
</evidence>
<comment type="similarity">
    <text evidence="2">Belongs to the ABC transporter superfamily. ABCC family. Conjugate transporter (TC 3.A.1.208) subfamily.</text>
</comment>
<dbReference type="Proteomes" id="UP001642482">
    <property type="component" value="Unassembled WGS sequence"/>
</dbReference>
<feature type="transmembrane region" description="Helical" evidence="10">
    <location>
        <begin position="1277"/>
        <end position="1297"/>
    </location>
</feature>
<feature type="domain" description="ABC transporter" evidence="11">
    <location>
        <begin position="1339"/>
        <end position="1601"/>
    </location>
</feature>
<feature type="transmembrane region" description="Helical" evidence="10">
    <location>
        <begin position="66"/>
        <end position="88"/>
    </location>
</feature>
<dbReference type="PROSITE" id="PS50929">
    <property type="entry name" value="ABC_TM1F"/>
    <property type="match status" value="2"/>
</dbReference>
<dbReference type="InterPro" id="IPR050173">
    <property type="entry name" value="ABC_transporter_C-like"/>
</dbReference>
<evidence type="ECO:0000256" key="9">
    <source>
        <dbReference type="SAM" id="MobiDB-lite"/>
    </source>
</evidence>
<comment type="subcellular location">
    <subcellularLocation>
        <location evidence="1">Membrane</location>
        <topology evidence="1">Multi-pass membrane protein</topology>
    </subcellularLocation>
</comment>
<dbReference type="SMART" id="SM00382">
    <property type="entry name" value="AAA"/>
    <property type="match status" value="2"/>
</dbReference>
<dbReference type="CDD" id="cd03244">
    <property type="entry name" value="ABCC_MRP_domain2"/>
    <property type="match status" value="1"/>
</dbReference>
<feature type="transmembrane region" description="Helical" evidence="10">
    <location>
        <begin position="308"/>
        <end position="332"/>
    </location>
</feature>
<evidence type="ECO:0000256" key="3">
    <source>
        <dbReference type="ARBA" id="ARBA00022448"/>
    </source>
</evidence>
<feature type="compositionally biased region" description="Polar residues" evidence="9">
    <location>
        <begin position="1457"/>
        <end position="1468"/>
    </location>
</feature>
<dbReference type="PROSITE" id="PS00211">
    <property type="entry name" value="ABC_TRANSPORTER_1"/>
    <property type="match status" value="1"/>
</dbReference>
<feature type="region of interest" description="Disordered" evidence="9">
    <location>
        <begin position="381"/>
        <end position="410"/>
    </location>
</feature>
<keyword evidence="8 10" id="KW-0472">Membrane</keyword>
<keyword evidence="3" id="KW-0813">Transport</keyword>
<feature type="transmembrane region" description="Helical" evidence="10">
    <location>
        <begin position="460"/>
        <end position="481"/>
    </location>
</feature>
<dbReference type="Gene3D" id="1.20.1560.10">
    <property type="entry name" value="ABC transporter type 1, transmembrane domain"/>
    <property type="match status" value="2"/>
</dbReference>
<dbReference type="Pfam" id="PF00005">
    <property type="entry name" value="ABC_tran"/>
    <property type="match status" value="2"/>
</dbReference>
<dbReference type="InterPro" id="IPR017871">
    <property type="entry name" value="ABC_transporter-like_CS"/>
</dbReference>
<evidence type="ECO:0000256" key="4">
    <source>
        <dbReference type="ARBA" id="ARBA00022692"/>
    </source>
</evidence>
<evidence type="ECO:0000256" key="8">
    <source>
        <dbReference type="ARBA" id="ARBA00023136"/>
    </source>
</evidence>
<dbReference type="InterPro" id="IPR003593">
    <property type="entry name" value="AAA+_ATPase"/>
</dbReference>
<dbReference type="EMBL" id="CAWUHD010000001">
    <property type="protein sequence ID" value="CAK7208374.1"/>
    <property type="molecule type" value="Genomic_DNA"/>
</dbReference>
<dbReference type="CDD" id="cd18604">
    <property type="entry name" value="ABC_6TM_VMR1_D2_like"/>
    <property type="match status" value="1"/>
</dbReference>
<feature type="transmembrane region" description="Helical" evidence="10">
    <location>
        <begin position="6"/>
        <end position="29"/>
    </location>
</feature>
<protein>
    <recommendedName>
        <fullName evidence="15">ABC bile acid transporter</fullName>
    </recommendedName>
</protein>
<name>A0ABP0AMV0_9PEZI</name>
<dbReference type="PANTHER" id="PTHR24223:SF456">
    <property type="entry name" value="MULTIDRUG RESISTANCE-ASSOCIATED PROTEIN LETHAL(2)03659"/>
    <property type="match status" value="1"/>
</dbReference>
<evidence type="ECO:0000256" key="2">
    <source>
        <dbReference type="ARBA" id="ARBA00009726"/>
    </source>
</evidence>
<feature type="region of interest" description="Disordered" evidence="9">
    <location>
        <begin position="929"/>
        <end position="949"/>
    </location>
</feature>
<evidence type="ECO:0000256" key="10">
    <source>
        <dbReference type="SAM" id="Phobius"/>
    </source>
</evidence>
<accession>A0ABP0AMV0</accession>
<gene>
    <name evidence="13" type="ORF">SEUCBS140593_000151</name>
</gene>
<organism evidence="13 14">
    <name type="scientific">Sporothrix eucalyptigena</name>
    <dbReference type="NCBI Taxonomy" id="1812306"/>
    <lineage>
        <taxon>Eukaryota</taxon>
        <taxon>Fungi</taxon>
        <taxon>Dikarya</taxon>
        <taxon>Ascomycota</taxon>
        <taxon>Pezizomycotina</taxon>
        <taxon>Sordariomycetes</taxon>
        <taxon>Sordariomycetidae</taxon>
        <taxon>Ophiostomatales</taxon>
        <taxon>Ophiostomataceae</taxon>
        <taxon>Sporothrix</taxon>
    </lineage>
</organism>
<feature type="transmembrane region" description="Helical" evidence="10">
    <location>
        <begin position="1249"/>
        <end position="1271"/>
    </location>
</feature>
<dbReference type="CDD" id="cd03250">
    <property type="entry name" value="ABCC_MRP_domain1"/>
    <property type="match status" value="1"/>
</dbReference>
<feature type="region of interest" description="Disordered" evidence="9">
    <location>
        <begin position="877"/>
        <end position="916"/>
    </location>
</feature>
<evidence type="ECO:0000256" key="5">
    <source>
        <dbReference type="ARBA" id="ARBA00022741"/>
    </source>
</evidence>
<evidence type="ECO:0000256" key="1">
    <source>
        <dbReference type="ARBA" id="ARBA00004141"/>
    </source>
</evidence>
<evidence type="ECO:0000259" key="12">
    <source>
        <dbReference type="PROSITE" id="PS50929"/>
    </source>
</evidence>
<feature type="transmembrane region" description="Helical" evidence="10">
    <location>
        <begin position="94"/>
        <end position="118"/>
    </location>
</feature>
<dbReference type="InterPro" id="IPR027417">
    <property type="entry name" value="P-loop_NTPase"/>
</dbReference>
<reference evidence="13 14" key="1">
    <citation type="submission" date="2024-01" db="EMBL/GenBank/DDBJ databases">
        <authorList>
            <person name="Allen C."/>
            <person name="Tagirdzhanova G."/>
        </authorList>
    </citation>
    <scope>NUCLEOTIDE SEQUENCE [LARGE SCALE GENOMIC DNA]</scope>
</reference>
<evidence type="ECO:0000313" key="14">
    <source>
        <dbReference type="Proteomes" id="UP001642482"/>
    </source>
</evidence>
<feature type="transmembrane region" description="Helical" evidence="10">
    <location>
        <begin position="535"/>
        <end position="564"/>
    </location>
</feature>
<keyword evidence="6" id="KW-0067">ATP-binding</keyword>
<feature type="transmembrane region" description="Helical" evidence="10">
    <location>
        <begin position="1064"/>
        <end position="1086"/>
    </location>
</feature>